<dbReference type="Proteomes" id="UP001500618">
    <property type="component" value="Unassembled WGS sequence"/>
</dbReference>
<organism evidence="1 2">
    <name type="scientific">Fodinicola feengrottensis</name>
    <dbReference type="NCBI Taxonomy" id="435914"/>
    <lineage>
        <taxon>Bacteria</taxon>
        <taxon>Bacillati</taxon>
        <taxon>Actinomycetota</taxon>
        <taxon>Actinomycetes</taxon>
        <taxon>Mycobacteriales</taxon>
        <taxon>Fodinicola</taxon>
    </lineage>
</organism>
<evidence type="ECO:0000313" key="1">
    <source>
        <dbReference type="EMBL" id="GAA1657489.1"/>
    </source>
</evidence>
<name>A0ABN2FRP5_9ACTN</name>
<gene>
    <name evidence="1" type="ORF">GCM10009765_03770</name>
</gene>
<proteinExistence type="predicted"/>
<evidence type="ECO:0000313" key="2">
    <source>
        <dbReference type="Proteomes" id="UP001500618"/>
    </source>
</evidence>
<protein>
    <submittedName>
        <fullName evidence="1">Uncharacterized protein</fullName>
    </submittedName>
</protein>
<dbReference type="EMBL" id="BAAANY010000001">
    <property type="protein sequence ID" value="GAA1657489.1"/>
    <property type="molecule type" value="Genomic_DNA"/>
</dbReference>
<comment type="caution">
    <text evidence="1">The sequence shown here is derived from an EMBL/GenBank/DDBJ whole genome shotgun (WGS) entry which is preliminary data.</text>
</comment>
<accession>A0ABN2FRP5</accession>
<keyword evidence="2" id="KW-1185">Reference proteome</keyword>
<sequence>MGDRAVADRITAAGQSAQRQVAAAVTAYVLNLVPITGAQELLAALSAGEYGDSPLRQWLETQGDEADSERLMREEDIQQAQQDGRDITRLDQERRRWRNVARAHILAYYALDPDSDEAAQEVVYEASFILDKSDLTALVQATLNGQR</sequence>
<reference evidence="1 2" key="1">
    <citation type="journal article" date="2019" name="Int. J. Syst. Evol. Microbiol.">
        <title>The Global Catalogue of Microorganisms (GCM) 10K type strain sequencing project: providing services to taxonomists for standard genome sequencing and annotation.</title>
        <authorList>
            <consortium name="The Broad Institute Genomics Platform"/>
            <consortium name="The Broad Institute Genome Sequencing Center for Infectious Disease"/>
            <person name="Wu L."/>
            <person name="Ma J."/>
        </authorList>
    </citation>
    <scope>NUCLEOTIDE SEQUENCE [LARGE SCALE GENOMIC DNA]</scope>
    <source>
        <strain evidence="1 2">JCM 14718</strain>
    </source>
</reference>